<dbReference type="Pfam" id="PF11008">
    <property type="entry name" value="DUF2846"/>
    <property type="match status" value="1"/>
</dbReference>
<sequence>MKLKQIFAAGAASLVLAACGATGAAFSGLEKPAEGQSKLYVYRTKALKGGGVHFDVNANDTRIGHLRNGGYISTELPPGNYEVWAKTEVRRGVTVPLQANEIQCVKASIGFGAFVGRPKFQHVPLEQCKAEIAGTVRSF</sequence>
<evidence type="ECO:0000259" key="2">
    <source>
        <dbReference type="Pfam" id="PF11008"/>
    </source>
</evidence>
<keyword evidence="1" id="KW-0732">Signal</keyword>
<dbReference type="RefSeq" id="WP_085365799.1">
    <property type="nucleotide sequence ID" value="NZ_CAUJPZ010000004.1"/>
</dbReference>
<dbReference type="PROSITE" id="PS51257">
    <property type="entry name" value="PROKAR_LIPOPROTEIN"/>
    <property type="match status" value="1"/>
</dbReference>
<organism evidence="3 4">
    <name type="scientific">Neisseria dentiae</name>
    <dbReference type="NCBI Taxonomy" id="194197"/>
    <lineage>
        <taxon>Bacteria</taxon>
        <taxon>Pseudomonadati</taxon>
        <taxon>Pseudomonadota</taxon>
        <taxon>Betaproteobacteria</taxon>
        <taxon>Neisseriales</taxon>
        <taxon>Neisseriaceae</taxon>
        <taxon>Neisseria</taxon>
    </lineage>
</organism>
<dbReference type="Proteomes" id="UP000193118">
    <property type="component" value="Unassembled WGS sequence"/>
</dbReference>
<evidence type="ECO:0000313" key="3">
    <source>
        <dbReference type="EMBL" id="OSI17264.1"/>
    </source>
</evidence>
<protein>
    <recommendedName>
        <fullName evidence="2">DUF2846 domain-containing protein</fullName>
    </recommendedName>
</protein>
<keyword evidence="4" id="KW-1185">Reference proteome</keyword>
<dbReference type="InterPro" id="IPR022548">
    <property type="entry name" value="DUF2846"/>
</dbReference>
<feature type="chain" id="PRO_5012439851" description="DUF2846 domain-containing protein" evidence="1">
    <location>
        <begin position="18"/>
        <end position="139"/>
    </location>
</feature>
<proteinExistence type="predicted"/>
<evidence type="ECO:0000256" key="1">
    <source>
        <dbReference type="SAM" id="SignalP"/>
    </source>
</evidence>
<dbReference type="AlphaFoldDB" id="A0A1X3DC36"/>
<name>A0A1X3DC36_9NEIS</name>
<evidence type="ECO:0000313" key="4">
    <source>
        <dbReference type="Proteomes" id="UP000193118"/>
    </source>
</evidence>
<dbReference type="OrthoDB" id="7375569at2"/>
<comment type="caution">
    <text evidence="3">The sequence shown here is derived from an EMBL/GenBank/DDBJ whole genome shotgun (WGS) entry which is preliminary data.</text>
</comment>
<dbReference type="STRING" id="194197.BWD09_05990"/>
<reference evidence="4" key="1">
    <citation type="submission" date="2017-01" db="EMBL/GenBank/DDBJ databases">
        <authorList>
            <person name="Wolfgang W.J."/>
            <person name="Cole J."/>
            <person name="Wroblewski D."/>
            <person name="Mcginnis J."/>
            <person name="Musser K.A."/>
        </authorList>
    </citation>
    <scope>NUCLEOTIDE SEQUENCE [LARGE SCALE GENOMIC DNA]</scope>
    <source>
        <strain evidence="4">DSM 19151</strain>
    </source>
</reference>
<feature type="signal peptide" evidence="1">
    <location>
        <begin position="1"/>
        <end position="17"/>
    </location>
</feature>
<dbReference type="GeneID" id="94580081"/>
<gene>
    <name evidence="3" type="ORF">BWD09_05990</name>
</gene>
<accession>A0A1X3DC36</accession>
<dbReference type="EMBL" id="MTBO01000011">
    <property type="protein sequence ID" value="OSI17264.1"/>
    <property type="molecule type" value="Genomic_DNA"/>
</dbReference>
<feature type="domain" description="DUF2846" evidence="2">
    <location>
        <begin position="34"/>
        <end position="112"/>
    </location>
</feature>